<accession>A0A5A7Q7R9</accession>
<gene>
    <name evidence="7" type="ORF">STAS_18017</name>
</gene>
<evidence type="ECO:0000256" key="5">
    <source>
        <dbReference type="SAM" id="MobiDB-lite"/>
    </source>
</evidence>
<dbReference type="Proteomes" id="UP000325081">
    <property type="component" value="Unassembled WGS sequence"/>
</dbReference>
<dbReference type="AlphaFoldDB" id="A0A5A7Q7R9"/>
<name>A0A5A7Q7R9_STRAF</name>
<dbReference type="SMART" id="SM01155">
    <property type="entry name" value="DUF1713"/>
    <property type="match status" value="1"/>
</dbReference>
<evidence type="ECO:0000256" key="2">
    <source>
        <dbReference type="ARBA" id="ARBA00023128"/>
    </source>
</evidence>
<dbReference type="PANTHER" id="PTHR32035:SF3">
    <property type="entry name" value="SMALL RIBOSOMAL SUBUNIT PROTEIN MS38"/>
    <property type="match status" value="1"/>
</dbReference>
<evidence type="ECO:0000313" key="8">
    <source>
        <dbReference type="Proteomes" id="UP000325081"/>
    </source>
</evidence>
<feature type="domain" description="Ribosomal protein mS38 C-terminal" evidence="6">
    <location>
        <begin position="98"/>
        <end position="125"/>
    </location>
</feature>
<comment type="subcellular location">
    <subcellularLocation>
        <location evidence="1">Mitochondrion</location>
    </subcellularLocation>
</comment>
<evidence type="ECO:0000256" key="4">
    <source>
        <dbReference type="ARBA" id="ARBA00035682"/>
    </source>
</evidence>
<sequence>MASPTLRKLLRNHTTASRIPTFLRQTYDVLTQIPKPNQTTTFSNPPETKCLEPNHSFGPVVYPSFPFGYFLCPLSQTPLRNPEMDDEMATDNSNIIIRADSVKKKRKKKMNKHKLRKLRRRLRKKS</sequence>
<evidence type="ECO:0000259" key="6">
    <source>
        <dbReference type="SMART" id="SM01155"/>
    </source>
</evidence>
<keyword evidence="2" id="KW-0496">Mitochondrion</keyword>
<proteinExistence type="inferred from homology"/>
<evidence type="ECO:0000256" key="1">
    <source>
        <dbReference type="ARBA" id="ARBA00004173"/>
    </source>
</evidence>
<evidence type="ECO:0000256" key="3">
    <source>
        <dbReference type="ARBA" id="ARBA00035647"/>
    </source>
</evidence>
<dbReference type="PANTHER" id="PTHR32035">
    <property type="entry name" value="AURORA KINASE A-INTERACTING PROTEIN"/>
    <property type="match status" value="1"/>
</dbReference>
<keyword evidence="8" id="KW-1185">Reference proteome</keyword>
<evidence type="ECO:0000313" key="7">
    <source>
        <dbReference type="EMBL" id="GER41305.1"/>
    </source>
</evidence>
<dbReference type="EMBL" id="BKCP01006072">
    <property type="protein sequence ID" value="GER41305.1"/>
    <property type="molecule type" value="Genomic_DNA"/>
</dbReference>
<reference evidence="8" key="1">
    <citation type="journal article" date="2019" name="Curr. Biol.">
        <title>Genome Sequence of Striga asiatica Provides Insight into the Evolution of Plant Parasitism.</title>
        <authorList>
            <person name="Yoshida S."/>
            <person name="Kim S."/>
            <person name="Wafula E.K."/>
            <person name="Tanskanen J."/>
            <person name="Kim Y.M."/>
            <person name="Honaas L."/>
            <person name="Yang Z."/>
            <person name="Spallek T."/>
            <person name="Conn C.E."/>
            <person name="Ichihashi Y."/>
            <person name="Cheong K."/>
            <person name="Cui S."/>
            <person name="Der J.P."/>
            <person name="Gundlach H."/>
            <person name="Jiao Y."/>
            <person name="Hori C."/>
            <person name="Ishida J.K."/>
            <person name="Kasahara H."/>
            <person name="Kiba T."/>
            <person name="Kim M.S."/>
            <person name="Koo N."/>
            <person name="Laohavisit A."/>
            <person name="Lee Y.H."/>
            <person name="Lumba S."/>
            <person name="McCourt P."/>
            <person name="Mortimer J.C."/>
            <person name="Mutuku J.M."/>
            <person name="Nomura T."/>
            <person name="Sasaki-Sekimoto Y."/>
            <person name="Seto Y."/>
            <person name="Wang Y."/>
            <person name="Wakatake T."/>
            <person name="Sakakibara H."/>
            <person name="Demura T."/>
            <person name="Yamaguchi S."/>
            <person name="Yoneyama K."/>
            <person name="Manabe R.I."/>
            <person name="Nelson D.C."/>
            <person name="Schulman A.H."/>
            <person name="Timko M.P."/>
            <person name="dePamphilis C.W."/>
            <person name="Choi D."/>
            <person name="Shirasu K."/>
        </authorList>
    </citation>
    <scope>NUCLEOTIDE SEQUENCE [LARGE SCALE GENOMIC DNA]</scope>
    <source>
        <strain evidence="8">cv. UVA1</strain>
    </source>
</reference>
<comment type="caution">
    <text evidence="7">The sequence shown here is derived from an EMBL/GenBank/DDBJ whole genome shotgun (WGS) entry which is preliminary data.</text>
</comment>
<dbReference type="OrthoDB" id="10313914at2759"/>
<dbReference type="GO" id="GO:0005739">
    <property type="term" value="C:mitochondrion"/>
    <property type="evidence" value="ECO:0007669"/>
    <property type="project" value="UniProtKB-SubCell"/>
</dbReference>
<feature type="compositionally biased region" description="Basic residues" evidence="5">
    <location>
        <begin position="103"/>
        <end position="126"/>
    </location>
</feature>
<feature type="region of interest" description="Disordered" evidence="5">
    <location>
        <begin position="99"/>
        <end position="126"/>
    </location>
</feature>
<dbReference type="InterPro" id="IPR013177">
    <property type="entry name" value="Ribosomal_mS38_C"/>
</dbReference>
<organism evidence="7 8">
    <name type="scientific">Striga asiatica</name>
    <name type="common">Asiatic witchweed</name>
    <name type="synonym">Buchnera asiatica</name>
    <dbReference type="NCBI Taxonomy" id="4170"/>
    <lineage>
        <taxon>Eukaryota</taxon>
        <taxon>Viridiplantae</taxon>
        <taxon>Streptophyta</taxon>
        <taxon>Embryophyta</taxon>
        <taxon>Tracheophyta</taxon>
        <taxon>Spermatophyta</taxon>
        <taxon>Magnoliopsida</taxon>
        <taxon>eudicotyledons</taxon>
        <taxon>Gunneridae</taxon>
        <taxon>Pentapetalae</taxon>
        <taxon>asterids</taxon>
        <taxon>lamiids</taxon>
        <taxon>Lamiales</taxon>
        <taxon>Orobanchaceae</taxon>
        <taxon>Buchnereae</taxon>
        <taxon>Striga</taxon>
    </lineage>
</organism>
<protein>
    <recommendedName>
        <fullName evidence="4">Small ribosomal subunit protein mS38</fullName>
    </recommendedName>
</protein>
<comment type="similarity">
    <text evidence="3">Belongs to the mitochondrion-specific ribosomal protein mS38 family.</text>
</comment>
<dbReference type="Pfam" id="PF08213">
    <property type="entry name" value="COX24_C"/>
    <property type="match status" value="1"/>
</dbReference>